<gene>
    <name evidence="2" type="ORF">CgunFtcFv8_015735</name>
</gene>
<protein>
    <submittedName>
        <fullName evidence="2">Uncharacterized protein</fullName>
    </submittedName>
</protein>
<comment type="caution">
    <text evidence="2">The sequence shown here is derived from an EMBL/GenBank/DDBJ whole genome shotgun (WGS) entry which is preliminary data.</text>
</comment>
<proteinExistence type="predicted"/>
<reference evidence="2 3" key="1">
    <citation type="journal article" date="2023" name="Mol. Biol. Evol.">
        <title>Genomics of Secondarily Temperate Adaptation in the Only Non-Antarctic Icefish.</title>
        <authorList>
            <person name="Rivera-Colon A.G."/>
            <person name="Rayamajhi N."/>
            <person name="Minhas B.F."/>
            <person name="Madrigal G."/>
            <person name="Bilyk K.T."/>
            <person name="Yoon V."/>
            <person name="Hune M."/>
            <person name="Gregory S."/>
            <person name="Cheng C.H.C."/>
            <person name="Catchen J.M."/>
        </authorList>
    </citation>
    <scope>NUCLEOTIDE SEQUENCE [LARGE SCALE GENOMIC DNA]</scope>
    <source>
        <tissue evidence="2">White muscle</tissue>
    </source>
</reference>
<dbReference type="AlphaFoldDB" id="A0AAN8C765"/>
<dbReference type="Proteomes" id="UP001331515">
    <property type="component" value="Unassembled WGS sequence"/>
</dbReference>
<dbReference type="EMBL" id="JAURVH010001533">
    <property type="protein sequence ID" value="KAK5898304.1"/>
    <property type="molecule type" value="Genomic_DNA"/>
</dbReference>
<organism evidence="2 3">
    <name type="scientific">Champsocephalus gunnari</name>
    <name type="common">Mackerel icefish</name>
    <dbReference type="NCBI Taxonomy" id="52237"/>
    <lineage>
        <taxon>Eukaryota</taxon>
        <taxon>Metazoa</taxon>
        <taxon>Chordata</taxon>
        <taxon>Craniata</taxon>
        <taxon>Vertebrata</taxon>
        <taxon>Euteleostomi</taxon>
        <taxon>Actinopterygii</taxon>
        <taxon>Neopterygii</taxon>
        <taxon>Teleostei</taxon>
        <taxon>Neoteleostei</taxon>
        <taxon>Acanthomorphata</taxon>
        <taxon>Eupercaria</taxon>
        <taxon>Perciformes</taxon>
        <taxon>Notothenioidei</taxon>
        <taxon>Channichthyidae</taxon>
        <taxon>Champsocephalus</taxon>
    </lineage>
</organism>
<name>A0AAN8C765_CHAGU</name>
<keyword evidence="3" id="KW-1185">Reference proteome</keyword>
<feature type="region of interest" description="Disordered" evidence="1">
    <location>
        <begin position="45"/>
        <end position="133"/>
    </location>
</feature>
<evidence type="ECO:0000313" key="2">
    <source>
        <dbReference type="EMBL" id="KAK5898304.1"/>
    </source>
</evidence>
<sequence length="133" mass="14067">MYLRMQLRTPQASGARAPAWLPVTAHNQQKQTSLSPIYGSRVSLQPQISLSPSSGSSRIKSPARSISPGQQPQQLQPTLQLSPPRGRSEDAGGAAGGKGKKSQVPLEPVHLKGPPFPRLTRVSPSPGAPVISH</sequence>
<evidence type="ECO:0000256" key="1">
    <source>
        <dbReference type="SAM" id="MobiDB-lite"/>
    </source>
</evidence>
<evidence type="ECO:0000313" key="3">
    <source>
        <dbReference type="Proteomes" id="UP001331515"/>
    </source>
</evidence>
<feature type="compositionally biased region" description="Low complexity" evidence="1">
    <location>
        <begin position="45"/>
        <end position="84"/>
    </location>
</feature>
<accession>A0AAN8C765</accession>